<proteinExistence type="predicted"/>
<protein>
    <submittedName>
        <fullName evidence="1">Uncharacterized protein</fullName>
    </submittedName>
</protein>
<keyword evidence="2" id="KW-1185">Reference proteome</keyword>
<name>A0A427XN62_9TREE</name>
<organism evidence="1 2">
    <name type="scientific">Saitozyma podzolica</name>
    <dbReference type="NCBI Taxonomy" id="1890683"/>
    <lineage>
        <taxon>Eukaryota</taxon>
        <taxon>Fungi</taxon>
        <taxon>Dikarya</taxon>
        <taxon>Basidiomycota</taxon>
        <taxon>Agaricomycotina</taxon>
        <taxon>Tremellomycetes</taxon>
        <taxon>Tremellales</taxon>
        <taxon>Trimorphomycetaceae</taxon>
        <taxon>Saitozyma</taxon>
    </lineage>
</organism>
<accession>A0A427XN62</accession>
<dbReference type="EMBL" id="RSCD01000035">
    <property type="protein sequence ID" value="RSH80184.1"/>
    <property type="molecule type" value="Genomic_DNA"/>
</dbReference>
<sequence length="174" mass="18998">MLTKLKELGGNIQWHHTGGHSATRPEDVCICPTLKDPMLDNMGRNDTHDSGITVFSLFSNLQVLRLIVAACKAASIRHLLSYQLHVRSSPRMLLEFRKAINEVDQFLNGNMGYLLVLVISCMDPNEMIGVDALLKDCPSRNGPATAGEFLICSLGPSSASSFTCSVTLHLTLIS</sequence>
<reference evidence="1 2" key="1">
    <citation type="submission" date="2018-11" db="EMBL/GenBank/DDBJ databases">
        <title>Genome sequence of Saitozyma podzolica DSM 27192.</title>
        <authorList>
            <person name="Aliyu H."/>
            <person name="Gorte O."/>
            <person name="Ochsenreither K."/>
        </authorList>
    </citation>
    <scope>NUCLEOTIDE SEQUENCE [LARGE SCALE GENOMIC DNA]</scope>
    <source>
        <strain evidence="1 2">DSM 27192</strain>
    </source>
</reference>
<dbReference type="AlphaFoldDB" id="A0A427XN62"/>
<gene>
    <name evidence="1" type="ORF">EHS25_007194</name>
</gene>
<evidence type="ECO:0000313" key="2">
    <source>
        <dbReference type="Proteomes" id="UP000279259"/>
    </source>
</evidence>
<dbReference type="Proteomes" id="UP000279259">
    <property type="component" value="Unassembled WGS sequence"/>
</dbReference>
<comment type="caution">
    <text evidence="1">The sequence shown here is derived from an EMBL/GenBank/DDBJ whole genome shotgun (WGS) entry which is preliminary data.</text>
</comment>
<evidence type="ECO:0000313" key="1">
    <source>
        <dbReference type="EMBL" id="RSH80184.1"/>
    </source>
</evidence>